<reference evidence="1" key="1">
    <citation type="submission" date="2017-11" db="EMBL/GenBank/DDBJ databases">
        <title>Complete genome of Rhinolophus gammaherpesvirus-1.</title>
        <authorList>
            <person name="Maeda K."/>
            <person name="Noguchi K."/>
        </authorList>
    </citation>
    <scope>NUCLEOTIDE SEQUENCE [LARGE SCALE GENOMIC DNA]</scope>
    <source>
        <strain evidence="1">BV1</strain>
    </source>
</reference>
<dbReference type="Proteomes" id="UP000289908">
    <property type="component" value="Segment"/>
</dbReference>
<dbReference type="RefSeq" id="YP_009551886.1">
    <property type="nucleotide sequence ID" value="NC_040539.1"/>
</dbReference>
<dbReference type="GeneID" id="41701466"/>
<dbReference type="KEGG" id="vg:41701466"/>
<dbReference type="EMBL" id="LC333428">
    <property type="protein sequence ID" value="BBB06525.1"/>
    <property type="molecule type" value="Genomic_DNA"/>
</dbReference>
<proteinExistence type="predicted"/>
<protein>
    <submittedName>
        <fullName evidence="1">Uncharacterized protein</fullName>
    </submittedName>
</protein>
<accession>A0A2Z5U6F1</accession>
<keyword evidence="2" id="KW-1185">Reference proteome</keyword>
<organism evidence="1">
    <name type="scientific">Rhinolophus gammaherpesvirus 1</name>
    <dbReference type="NCBI Taxonomy" id="2054179"/>
    <lineage>
        <taxon>Viruses</taxon>
        <taxon>Duplodnaviria</taxon>
        <taxon>Heunggongvirae</taxon>
        <taxon>Peploviricota</taxon>
        <taxon>Herviviricetes</taxon>
        <taxon>Herpesvirales</taxon>
        <taxon>Orthoherpesviridae</taxon>
        <taxon>Gammaherpesvirinae</taxon>
        <taxon>Percavirus</taxon>
        <taxon>Percavirus rhinolophidgamma1</taxon>
    </lineage>
</organism>
<evidence type="ECO:0000313" key="1">
    <source>
        <dbReference type="EMBL" id="BBB06525.1"/>
    </source>
</evidence>
<sequence length="167" mass="18108">MAGDRATCKNPDVCFLPFLKKMAAKNYTKHQDLSGACAFLYRRSAMWDDRAPISFGKQERECVCVTDFLFLISAEIGLPRRIIGAEGGLSPIFIFVSPDKPAWGEQGLLPPRLPGPGHPPVSALPGNRSVVRFARQRICCRTMHIPSGSGVRGPRGHSGVSDGAGCR</sequence>
<evidence type="ECO:0000313" key="2">
    <source>
        <dbReference type="Proteomes" id="UP000289908"/>
    </source>
</evidence>
<name>A0A2Z5U6F1_9GAMA</name>
<gene>
    <name evidence="1" type="primary">ORF79</name>
</gene>